<evidence type="ECO:0000256" key="3">
    <source>
        <dbReference type="ARBA" id="ARBA00012485"/>
    </source>
</evidence>
<dbReference type="GO" id="GO:0000209">
    <property type="term" value="P:protein polyubiquitination"/>
    <property type="evidence" value="ECO:0007669"/>
    <property type="project" value="TreeGrafter"/>
</dbReference>
<name>A0A7S0DX32_9CRYP</name>
<dbReference type="CDD" id="cd00078">
    <property type="entry name" value="HECTc"/>
    <property type="match status" value="1"/>
</dbReference>
<reference evidence="8" key="1">
    <citation type="submission" date="2021-01" db="EMBL/GenBank/DDBJ databases">
        <authorList>
            <person name="Corre E."/>
            <person name="Pelletier E."/>
            <person name="Niang G."/>
            <person name="Scheremetjew M."/>
            <person name="Finn R."/>
            <person name="Kale V."/>
            <person name="Holt S."/>
            <person name="Cochrane G."/>
            <person name="Meng A."/>
            <person name="Brown T."/>
            <person name="Cohen L."/>
        </authorList>
    </citation>
    <scope>NUCLEOTIDE SEQUENCE</scope>
    <source>
        <strain evidence="8">CCMP325</strain>
    </source>
</reference>
<protein>
    <recommendedName>
        <fullName evidence="3">HECT-type E3 ubiquitin transferase</fullName>
        <ecNumber evidence="3">2.3.2.26</ecNumber>
    </recommendedName>
</protein>
<feature type="active site" description="Glycyl thioester intermediate" evidence="6">
    <location>
        <position position="468"/>
    </location>
</feature>
<accession>A0A7S0DX32</accession>
<dbReference type="PROSITE" id="PS50237">
    <property type="entry name" value="HECT"/>
    <property type="match status" value="1"/>
</dbReference>
<gene>
    <name evidence="8" type="ORF">HPHI1048_LOCUS1731</name>
</gene>
<dbReference type="PANTHER" id="PTHR11254">
    <property type="entry name" value="HECT DOMAIN UBIQUITIN-PROTEIN LIGASE"/>
    <property type="match status" value="1"/>
</dbReference>
<comment type="pathway">
    <text evidence="2">Protein modification; protein ubiquitination.</text>
</comment>
<proteinExistence type="predicted"/>
<feature type="domain" description="HECT" evidence="7">
    <location>
        <begin position="166"/>
        <end position="501"/>
    </location>
</feature>
<evidence type="ECO:0000259" key="7">
    <source>
        <dbReference type="PROSITE" id="PS50237"/>
    </source>
</evidence>
<dbReference type="FunFam" id="3.90.1750.10:FF:000079">
    <property type="entry name" value="E3 ubiquitin-protein ligase"/>
    <property type="match status" value="1"/>
</dbReference>
<dbReference type="SUPFAM" id="SSF56204">
    <property type="entry name" value="Hect, E3 ligase catalytic domain"/>
    <property type="match status" value="1"/>
</dbReference>
<dbReference type="InterPro" id="IPR000569">
    <property type="entry name" value="HECT_dom"/>
</dbReference>
<evidence type="ECO:0000256" key="5">
    <source>
        <dbReference type="ARBA" id="ARBA00022786"/>
    </source>
</evidence>
<dbReference type="GO" id="GO:0006511">
    <property type="term" value="P:ubiquitin-dependent protein catabolic process"/>
    <property type="evidence" value="ECO:0007669"/>
    <property type="project" value="TreeGrafter"/>
</dbReference>
<dbReference type="SMART" id="SM00119">
    <property type="entry name" value="HECTc"/>
    <property type="match status" value="1"/>
</dbReference>
<evidence type="ECO:0000256" key="2">
    <source>
        <dbReference type="ARBA" id="ARBA00004906"/>
    </source>
</evidence>
<comment type="catalytic activity">
    <reaction evidence="1">
        <text>S-ubiquitinyl-[E2 ubiquitin-conjugating enzyme]-L-cysteine + [acceptor protein]-L-lysine = [E2 ubiquitin-conjugating enzyme]-L-cysteine + N(6)-ubiquitinyl-[acceptor protein]-L-lysine.</text>
        <dbReference type="EC" id="2.3.2.26"/>
    </reaction>
</comment>
<keyword evidence="4" id="KW-0808">Transferase</keyword>
<dbReference type="EMBL" id="HBEO01002410">
    <property type="protein sequence ID" value="CAD8468087.1"/>
    <property type="molecule type" value="Transcribed_RNA"/>
</dbReference>
<organism evidence="8">
    <name type="scientific">Hanusia phi</name>
    <dbReference type="NCBI Taxonomy" id="3032"/>
    <lineage>
        <taxon>Eukaryota</taxon>
        <taxon>Cryptophyceae</taxon>
        <taxon>Pyrenomonadales</taxon>
        <taxon>Geminigeraceae</taxon>
        <taxon>Hanusia</taxon>
    </lineage>
</organism>
<dbReference type="GO" id="GO:0005737">
    <property type="term" value="C:cytoplasm"/>
    <property type="evidence" value="ECO:0007669"/>
    <property type="project" value="TreeGrafter"/>
</dbReference>
<dbReference type="Gene3D" id="3.90.1750.10">
    <property type="entry name" value="Hect, E3 ligase catalytic domains"/>
    <property type="match status" value="1"/>
</dbReference>
<evidence type="ECO:0000256" key="1">
    <source>
        <dbReference type="ARBA" id="ARBA00000885"/>
    </source>
</evidence>
<evidence type="ECO:0000313" key="8">
    <source>
        <dbReference type="EMBL" id="CAD8468087.1"/>
    </source>
</evidence>
<dbReference type="InterPro" id="IPR035983">
    <property type="entry name" value="Hect_E3_ubiquitin_ligase"/>
</dbReference>
<dbReference type="EC" id="2.3.2.26" evidence="3"/>
<dbReference type="Gene3D" id="3.30.2410.10">
    <property type="entry name" value="Hect, E3 ligase catalytic domain"/>
    <property type="match status" value="1"/>
</dbReference>
<evidence type="ECO:0000256" key="6">
    <source>
        <dbReference type="PROSITE-ProRule" id="PRU00104"/>
    </source>
</evidence>
<keyword evidence="5 6" id="KW-0833">Ubl conjugation pathway</keyword>
<sequence length="501" mass="58018">MYMIPEFPPNSEDTLSDLLKGFVVMSFILSGAGCLWRRRRRRQSNHSDRHERREDSSLRRAIAIAIEQRNRETHAGNRNVVQSPYRVPRAAPVDGKLDDVVIDMAEISIDDIELMKESKESVFHLKNKWLEQQLRLKHKADAKSVKLEVDRNDLFYDSFRLFAKLSGEQLQGPLQVKFKREDGRDDGGLTRHWFMLISREVVNPAYALFTPVGKNRTFQVNSASKHQSHHLDYFRFIGRVWGKAIFDGFLVESNFVSTIYKYLLEREIGFDDMSRVDPVYHSSLQWFVDNDIEATDLDLYFVIEEEEFGSIVQVPLKENGESIQVTNANKHEYLELLCERRLVKSVQPQLDSLKAGFYDIMPHDVLLKFTEDELELLLCGMPTIDIADWKENCEYKAGYTADHEVMLWFWELVESWDEEMRVKLLQFVTGTSRVPTGGFSGLYGATGPKKFQIIRVYDTTRLPQANTCFNELLLPPYHSKERLASCLAISLYDGGDVFGLR</sequence>
<dbReference type="GO" id="GO:0061630">
    <property type="term" value="F:ubiquitin protein ligase activity"/>
    <property type="evidence" value="ECO:0007669"/>
    <property type="project" value="UniProtKB-EC"/>
</dbReference>
<dbReference type="Pfam" id="PF00632">
    <property type="entry name" value="HECT"/>
    <property type="match status" value="1"/>
</dbReference>
<evidence type="ECO:0000256" key="4">
    <source>
        <dbReference type="ARBA" id="ARBA00022679"/>
    </source>
</evidence>
<dbReference type="InterPro" id="IPR050409">
    <property type="entry name" value="E3_ubiq-protein_ligase"/>
</dbReference>
<dbReference type="PANTHER" id="PTHR11254:SF437">
    <property type="entry name" value="UBIQUITIN PROTEIN LIGASE-RELATED"/>
    <property type="match status" value="1"/>
</dbReference>
<dbReference type="FunFam" id="3.30.2160.10:FF:000001">
    <property type="entry name" value="E3 ubiquitin-protein ligase NEDD4-like"/>
    <property type="match status" value="1"/>
</dbReference>
<dbReference type="AlphaFoldDB" id="A0A7S0DX32"/>
<dbReference type="FunFam" id="3.30.2410.10:FF:000009">
    <property type="entry name" value="Probable E3 ubiquitin-protein ligase HECTD2"/>
    <property type="match status" value="1"/>
</dbReference>
<dbReference type="Gene3D" id="3.30.2160.10">
    <property type="entry name" value="Hect, E3 ligase catalytic domain"/>
    <property type="match status" value="1"/>
</dbReference>